<dbReference type="InterPro" id="IPR022367">
    <property type="entry name" value="2-oxoacid/accept_OxRdtase_asu"/>
</dbReference>
<dbReference type="PANTHER" id="PTHR32154">
    <property type="entry name" value="PYRUVATE-FLAVODOXIN OXIDOREDUCTASE-RELATED"/>
    <property type="match status" value="1"/>
</dbReference>
<dbReference type="SUPFAM" id="SSF52922">
    <property type="entry name" value="TK C-terminal domain-like"/>
    <property type="match status" value="1"/>
</dbReference>
<comment type="caution">
    <text evidence="4">The sequence shown here is derived from an EMBL/GenBank/DDBJ whole genome shotgun (WGS) entry which is preliminary data.</text>
</comment>
<dbReference type="EMBL" id="JAZHOF010000006">
    <property type="protein sequence ID" value="MEJ8572956.1"/>
    <property type="molecule type" value="Genomic_DNA"/>
</dbReference>
<dbReference type="CDD" id="cd07034">
    <property type="entry name" value="TPP_PYR_PFOR_IOR-alpha_like"/>
    <property type="match status" value="1"/>
</dbReference>
<dbReference type="SUPFAM" id="SSF52518">
    <property type="entry name" value="Thiamin diphosphate-binding fold (THDP-binding)"/>
    <property type="match status" value="1"/>
</dbReference>
<dbReference type="Gene3D" id="3.40.50.970">
    <property type="match status" value="1"/>
</dbReference>
<dbReference type="InterPro" id="IPR029061">
    <property type="entry name" value="THDP-binding"/>
</dbReference>
<name>A0AAW9RT78_9HYPH</name>
<feature type="domain" description="Pyruvate flavodoxin/ferredoxin oxidoreductase pyrimidine binding" evidence="3">
    <location>
        <begin position="218"/>
        <end position="381"/>
    </location>
</feature>
<reference evidence="4 5" key="1">
    <citation type="submission" date="2024-02" db="EMBL/GenBank/DDBJ databases">
        <title>Genome analysis and characterization of Microbaculum marinisediminis sp. nov., isolated from marine sediment.</title>
        <authorList>
            <person name="Du Z.-J."/>
            <person name="Ye Y.-Q."/>
            <person name="Zhang Z.-R."/>
            <person name="Yuan S.-M."/>
            <person name="Zhang X.-Y."/>
        </authorList>
    </citation>
    <scope>NUCLEOTIDE SEQUENCE [LARGE SCALE GENOMIC DNA]</scope>
    <source>
        <strain evidence="4 5">SDUM1044001</strain>
    </source>
</reference>
<sequence length="613" mass="67013">MLPDRAFNEFVLKFANVNGSGSASANLLCAKALFRMGLPVSPKNIFPSNIQGLPTWYEIRVSEAGHLARRAGIDIMVAMNPQTYAADTAEVVPGGSIIYDSTWPRNFGRDDINQIGIPIAALCAEEWSDPRQRQLFKNVVYLGALSWLIEIDIEIIERLLAEQFRAKPKLVEPNLKALQIGRDYVHDKVKIRLPVRARKSNGTADKIMISGNEAAGLGAVYAGATVASWYPITPSTSLAEAFERYASKLRRDPDGKMKAAVIQAEDELSAAGMAIGANWNGARAFTATSGPGISLMSEFIGLAYFAEIPLVLFDIQRGGPSTGMPTRTQQSDILACAYASHGDTRHVLVIPGDPGECFSLTADAFDLADRLQTPVFVMSDLDIGMNDWVVDSLQWDDTRRMDRGKVLDAAGLEAATSFGRYRDVDGDGIPWRTIPGTHPDKGAYFTRGTSHTDTGGYTEDGTIHAAMLERIASKFETAKALVPKPVVRTLSSKSRLGIINFGSTDPAIREAMGLMAREGYGLNHMRLRAFPFSDEVMDFIDRHDFLFVVEQNRDAQMRHLLIAEAEVPAKKLVSITNCDGMPLTAAFVMERVLAVLRENRRIAEASAPPITAA</sequence>
<organism evidence="4 5">
    <name type="scientific">Microbaculum marinum</name>
    <dbReference type="NCBI Taxonomy" id="1764581"/>
    <lineage>
        <taxon>Bacteria</taxon>
        <taxon>Pseudomonadati</taxon>
        <taxon>Pseudomonadota</taxon>
        <taxon>Alphaproteobacteria</taxon>
        <taxon>Hyphomicrobiales</taxon>
        <taxon>Tepidamorphaceae</taxon>
        <taxon>Microbaculum</taxon>
    </lineage>
</organism>
<proteinExistence type="predicted"/>
<dbReference type="FunFam" id="3.40.50.970:FF:000022">
    <property type="entry name" value="2-oxoglutarate ferredoxin oxidoreductase alpha subunit"/>
    <property type="match status" value="1"/>
</dbReference>
<dbReference type="Gene3D" id="3.40.920.10">
    <property type="entry name" value="Pyruvate-ferredoxin oxidoreductase, PFOR, domain III"/>
    <property type="match status" value="1"/>
</dbReference>
<dbReference type="Pfam" id="PF01855">
    <property type="entry name" value="POR_N"/>
    <property type="match status" value="1"/>
</dbReference>
<keyword evidence="1" id="KW-0560">Oxidoreductase</keyword>
<evidence type="ECO:0000313" key="5">
    <source>
        <dbReference type="Proteomes" id="UP001378188"/>
    </source>
</evidence>
<dbReference type="InterPro" id="IPR019752">
    <property type="entry name" value="Pyrv/ketoisovalerate_OxRed_cat"/>
</dbReference>
<evidence type="ECO:0000259" key="2">
    <source>
        <dbReference type="Pfam" id="PF01558"/>
    </source>
</evidence>
<dbReference type="InterPro" id="IPR002869">
    <property type="entry name" value="Pyrv_flavodox_OxRed_cen"/>
</dbReference>
<evidence type="ECO:0000259" key="3">
    <source>
        <dbReference type="Pfam" id="PF01855"/>
    </source>
</evidence>
<dbReference type="GO" id="GO:0006979">
    <property type="term" value="P:response to oxidative stress"/>
    <property type="evidence" value="ECO:0007669"/>
    <property type="project" value="TreeGrafter"/>
</dbReference>
<evidence type="ECO:0000313" key="4">
    <source>
        <dbReference type="EMBL" id="MEJ8572956.1"/>
    </source>
</evidence>
<dbReference type="NCBIfam" id="TIGR03710">
    <property type="entry name" value="OAFO_sf"/>
    <property type="match status" value="1"/>
</dbReference>
<dbReference type="RefSeq" id="WP_340330648.1">
    <property type="nucleotide sequence ID" value="NZ_JAZHOF010000006.1"/>
</dbReference>
<dbReference type="InterPro" id="IPR050722">
    <property type="entry name" value="Pyruvate:ferred/Flavod_OxRd"/>
</dbReference>
<dbReference type="Gene3D" id="3.40.50.920">
    <property type="match status" value="1"/>
</dbReference>
<evidence type="ECO:0000256" key="1">
    <source>
        <dbReference type="ARBA" id="ARBA00023002"/>
    </source>
</evidence>
<keyword evidence="5" id="KW-1185">Reference proteome</keyword>
<dbReference type="InterPro" id="IPR002880">
    <property type="entry name" value="Pyrv_Fd/Flavodoxin_OxRdtase_N"/>
</dbReference>
<dbReference type="Proteomes" id="UP001378188">
    <property type="component" value="Unassembled WGS sequence"/>
</dbReference>
<dbReference type="AlphaFoldDB" id="A0AAW9RT78"/>
<dbReference type="PANTHER" id="PTHR32154:SF29">
    <property type="entry name" value="BLR6743 PROTEIN"/>
    <property type="match status" value="1"/>
</dbReference>
<gene>
    <name evidence="4" type="ORF">V3328_15810</name>
</gene>
<dbReference type="SUPFAM" id="SSF53323">
    <property type="entry name" value="Pyruvate-ferredoxin oxidoreductase, PFOR, domain III"/>
    <property type="match status" value="1"/>
</dbReference>
<accession>A0AAW9RT78</accession>
<dbReference type="InterPro" id="IPR009014">
    <property type="entry name" value="Transketo_C/PFOR_II"/>
</dbReference>
<protein>
    <submittedName>
        <fullName evidence="4">2-oxoacid:acceptor oxidoreductase subunit alpha</fullName>
    </submittedName>
</protein>
<dbReference type="Pfam" id="PF01558">
    <property type="entry name" value="POR"/>
    <property type="match status" value="1"/>
</dbReference>
<feature type="domain" description="Pyruvate/ketoisovalerate oxidoreductase catalytic" evidence="2">
    <location>
        <begin position="19"/>
        <end position="182"/>
    </location>
</feature>
<dbReference type="GO" id="GO:0016903">
    <property type="term" value="F:oxidoreductase activity, acting on the aldehyde or oxo group of donors"/>
    <property type="evidence" value="ECO:0007669"/>
    <property type="project" value="InterPro"/>
</dbReference>